<comment type="caution">
    <text evidence="3">The sequence shown here is derived from an EMBL/GenBank/DDBJ whole genome shotgun (WGS) entry which is preliminary data.</text>
</comment>
<gene>
    <name evidence="3" type="ORF">EZ428_17875</name>
</gene>
<accession>A0A4R0MNW3</accession>
<dbReference type="InterPro" id="IPR000073">
    <property type="entry name" value="AB_hydrolase_1"/>
</dbReference>
<evidence type="ECO:0000313" key="3">
    <source>
        <dbReference type="EMBL" id="TCC88511.1"/>
    </source>
</evidence>
<dbReference type="EMBL" id="SJSK01000005">
    <property type="protein sequence ID" value="TCC88511.1"/>
    <property type="molecule type" value="Genomic_DNA"/>
</dbReference>
<dbReference type="InterPro" id="IPR050266">
    <property type="entry name" value="AB_hydrolase_sf"/>
</dbReference>
<evidence type="ECO:0000259" key="2">
    <source>
        <dbReference type="Pfam" id="PF00561"/>
    </source>
</evidence>
<dbReference type="PANTHER" id="PTHR43798">
    <property type="entry name" value="MONOACYLGLYCEROL LIPASE"/>
    <property type="match status" value="1"/>
</dbReference>
<dbReference type="PRINTS" id="PR00111">
    <property type="entry name" value="ABHYDROLASE"/>
</dbReference>
<keyword evidence="4" id="KW-1185">Reference proteome</keyword>
<dbReference type="AlphaFoldDB" id="A0A4R0MNW3"/>
<dbReference type="Pfam" id="PF00561">
    <property type="entry name" value="Abhydrolase_1"/>
    <property type="match status" value="1"/>
</dbReference>
<evidence type="ECO:0000313" key="4">
    <source>
        <dbReference type="Proteomes" id="UP000292884"/>
    </source>
</evidence>
<evidence type="ECO:0000256" key="1">
    <source>
        <dbReference type="SAM" id="SignalP"/>
    </source>
</evidence>
<reference evidence="3 4" key="1">
    <citation type="submission" date="2019-02" db="EMBL/GenBank/DDBJ databases">
        <title>Pedobacter sp. RP-1-13 sp. nov., isolated from Arctic soil.</title>
        <authorList>
            <person name="Dahal R.H."/>
        </authorList>
    </citation>
    <scope>NUCLEOTIDE SEQUENCE [LARGE SCALE GENOMIC DNA]</scope>
    <source>
        <strain evidence="3 4">RP-1-13</strain>
    </source>
</reference>
<dbReference type="Proteomes" id="UP000292884">
    <property type="component" value="Unassembled WGS sequence"/>
</dbReference>
<dbReference type="GO" id="GO:0046464">
    <property type="term" value="P:acylglycerol catabolic process"/>
    <property type="evidence" value="ECO:0007669"/>
    <property type="project" value="TreeGrafter"/>
</dbReference>
<keyword evidence="1" id="KW-0732">Signal</keyword>
<dbReference type="InterPro" id="IPR029058">
    <property type="entry name" value="AB_hydrolase_fold"/>
</dbReference>
<feature type="signal peptide" evidence="1">
    <location>
        <begin position="1"/>
        <end position="21"/>
    </location>
</feature>
<name>A0A4R0MNW3_9SPHI</name>
<feature type="domain" description="AB hydrolase-1" evidence="2">
    <location>
        <begin position="63"/>
        <end position="297"/>
    </location>
</feature>
<dbReference type="GO" id="GO:0016020">
    <property type="term" value="C:membrane"/>
    <property type="evidence" value="ECO:0007669"/>
    <property type="project" value="TreeGrafter"/>
</dbReference>
<protein>
    <submittedName>
        <fullName evidence="3">Alpha/beta fold hydrolase</fullName>
    </submittedName>
</protein>
<dbReference type="OrthoDB" id="9796770at2"/>
<dbReference type="Gene3D" id="3.40.50.1820">
    <property type="entry name" value="alpha/beta hydrolase"/>
    <property type="match status" value="1"/>
</dbReference>
<dbReference type="SUPFAM" id="SSF53474">
    <property type="entry name" value="alpha/beta-Hydrolases"/>
    <property type="match status" value="1"/>
</dbReference>
<organism evidence="3 4">
    <name type="scientific">Pedobacter frigiditerrae</name>
    <dbReference type="NCBI Taxonomy" id="2530452"/>
    <lineage>
        <taxon>Bacteria</taxon>
        <taxon>Pseudomonadati</taxon>
        <taxon>Bacteroidota</taxon>
        <taxon>Sphingobacteriia</taxon>
        <taxon>Sphingobacteriales</taxon>
        <taxon>Sphingobacteriaceae</taxon>
        <taxon>Pedobacter</taxon>
    </lineage>
</organism>
<keyword evidence="3" id="KW-0378">Hydrolase</keyword>
<sequence length="312" mass="34506">MNAKKIIYLILFLLWAASTFASTQKRSKKTEKQNNVTAVNAKTQFIQAGNNKIAYRTIGSGSPLILCNRLRGILDTWDPLFLDNLAKTNKVIIFDYPGIGLSSGRLAPTMLGVATDVKQFAAALKLSKFRLLGWSYGGAVAQSFAAHFPEMVSHLILIGANPPGKNDTPYEQAFLDAAFKPVNDLQDEEILFFEPSSAKSRAAAKASNLRIAARKTDRSIMVTPEKFGDYFKGVADYQKDEFNSREKLAGTKVPILVIMGDHDPSCPVENWFPLSKKWKTMQLIVIPSSGHGVQHEFPKYIASQIELFVTAT</sequence>
<feature type="chain" id="PRO_5020462041" evidence="1">
    <location>
        <begin position="22"/>
        <end position="312"/>
    </location>
</feature>
<dbReference type="PANTHER" id="PTHR43798:SF5">
    <property type="entry name" value="MONOACYLGLYCEROL LIPASE ABHD6"/>
    <property type="match status" value="1"/>
</dbReference>
<dbReference type="GO" id="GO:0047372">
    <property type="term" value="F:monoacylglycerol lipase activity"/>
    <property type="evidence" value="ECO:0007669"/>
    <property type="project" value="TreeGrafter"/>
</dbReference>
<proteinExistence type="predicted"/>
<dbReference type="RefSeq" id="WP_131554566.1">
    <property type="nucleotide sequence ID" value="NZ_SJSK01000005.1"/>
</dbReference>